<reference evidence="1 2" key="1">
    <citation type="journal article" date="2016" name="Nat. Commun.">
        <title>Thousands of microbial genomes shed light on interconnected biogeochemical processes in an aquifer system.</title>
        <authorList>
            <person name="Anantharaman K."/>
            <person name="Brown C.T."/>
            <person name="Hug L.A."/>
            <person name="Sharon I."/>
            <person name="Castelle C.J."/>
            <person name="Probst A.J."/>
            <person name="Thomas B.C."/>
            <person name="Singh A."/>
            <person name="Wilkins M.J."/>
            <person name="Karaoz U."/>
            <person name="Brodie E.L."/>
            <person name="Williams K.H."/>
            <person name="Hubbard S.S."/>
            <person name="Banfield J.F."/>
        </authorList>
    </citation>
    <scope>NUCLEOTIDE SEQUENCE [LARGE SCALE GENOMIC DNA]</scope>
</reference>
<evidence type="ECO:0008006" key="3">
    <source>
        <dbReference type="Google" id="ProtNLM"/>
    </source>
</evidence>
<gene>
    <name evidence="1" type="ORF">A2W59_01190</name>
</gene>
<dbReference type="Proteomes" id="UP000178646">
    <property type="component" value="Unassembled WGS sequence"/>
</dbReference>
<dbReference type="NCBIfam" id="TIGR00135">
    <property type="entry name" value="gatC"/>
    <property type="match status" value="1"/>
</dbReference>
<accession>A0A1G2PQM1</accession>
<name>A0A1G2PQM1_9BACT</name>
<dbReference type="GO" id="GO:0006450">
    <property type="term" value="P:regulation of translational fidelity"/>
    <property type="evidence" value="ECO:0007669"/>
    <property type="project" value="InterPro"/>
</dbReference>
<evidence type="ECO:0000313" key="2">
    <source>
        <dbReference type="Proteomes" id="UP000178646"/>
    </source>
</evidence>
<evidence type="ECO:0000313" key="1">
    <source>
        <dbReference type="EMBL" id="OHA50603.1"/>
    </source>
</evidence>
<dbReference type="EMBL" id="MHSU01000013">
    <property type="protein sequence ID" value="OHA50603.1"/>
    <property type="molecule type" value="Genomic_DNA"/>
</dbReference>
<protein>
    <recommendedName>
        <fullName evidence="3">Aspartyl/glutamyl-tRNA(Asn/Gln) amidotransferase subunit C</fullName>
    </recommendedName>
</protein>
<dbReference type="InterPro" id="IPR036113">
    <property type="entry name" value="Asp/Glu-ADT_sf_sub_c"/>
</dbReference>
<dbReference type="Gene3D" id="1.10.20.60">
    <property type="entry name" value="Glu-tRNAGln amidotransferase C subunit, N-terminal domain"/>
    <property type="match status" value="1"/>
</dbReference>
<proteinExistence type="predicted"/>
<sequence>MEIEKLAKLARINLSPEEKGKLQKEFEVILNYISALKEADTGDWGESFSKKEKLNAMRSDENAHEAGKFTKELLEGAPFTENGYVKVKHVFE</sequence>
<dbReference type="SUPFAM" id="SSF141000">
    <property type="entry name" value="Glu-tRNAGln amidotransferase C subunit"/>
    <property type="match status" value="1"/>
</dbReference>
<dbReference type="InterPro" id="IPR003837">
    <property type="entry name" value="GatC"/>
</dbReference>
<dbReference type="Pfam" id="PF02686">
    <property type="entry name" value="GatC"/>
    <property type="match status" value="1"/>
</dbReference>
<dbReference type="AlphaFoldDB" id="A0A1G2PQM1"/>
<comment type="caution">
    <text evidence="1">The sequence shown here is derived from an EMBL/GenBank/DDBJ whole genome shotgun (WGS) entry which is preliminary data.</text>
</comment>
<organism evidence="1 2">
    <name type="scientific">Candidatus Terrybacteria bacterium RIFCSPHIGHO2_02_41_19</name>
    <dbReference type="NCBI Taxonomy" id="1802364"/>
    <lineage>
        <taxon>Bacteria</taxon>
        <taxon>Candidatus Terryibacteriota</taxon>
    </lineage>
</organism>